<evidence type="ECO:0000256" key="2">
    <source>
        <dbReference type="SAM" id="MobiDB-lite"/>
    </source>
</evidence>
<dbReference type="Gene3D" id="2.40.50.40">
    <property type="match status" value="1"/>
</dbReference>
<accession>A0A914GZL3</accession>
<dbReference type="SMART" id="SM00298">
    <property type="entry name" value="CHROMO"/>
    <property type="match status" value="2"/>
</dbReference>
<evidence type="ECO:0000313" key="4">
    <source>
        <dbReference type="Proteomes" id="UP000887572"/>
    </source>
</evidence>
<dbReference type="Pfam" id="PF00385">
    <property type="entry name" value="Chromo"/>
    <property type="match status" value="1"/>
</dbReference>
<sequence length="392" mass="44000">MQPQQHSGINWWKSRTDEFSSKMKQDKRTENDMEIEFLGMTPSSHREDVVHGSANACISNHSPFSAAVPISFQQQNSKSAVVAQRLAEAERHVLSLRRQLKQQQRQEAQMARRNAELYKKSDGHEMESAKQLNNNGGLSCWTTAYESLHNNASSVANGPGTLHRPHRNCYSGTAASSVLCAVQHPSFHAADRSRTVSGGTLPAVNSSASSSTTAASATTTPSSSSSAPCPRATVSGDLATRQWLMGQKIRCLWKENEYAAKIVGKEQVMGRLFYRIHYVGWTTRHDETIGQSEAMCRFRDWDESELPPGVFNIDRISGMRKRKNREEYRVHWEGYDSADDTWESASKLLSDGCGWAIDEFKQKFAPVKDEEEQQRFSVKRKRSGSAFKNEAM</sequence>
<keyword evidence="1" id="KW-0175">Coiled coil</keyword>
<dbReference type="WBParaSite" id="Gr19_v10_g12270.t1">
    <property type="protein sequence ID" value="Gr19_v10_g12270.t1"/>
    <property type="gene ID" value="Gr19_v10_g12270"/>
</dbReference>
<evidence type="ECO:0000313" key="5">
    <source>
        <dbReference type="WBParaSite" id="Gr19_v10_g12270.t1"/>
    </source>
</evidence>
<dbReference type="AlphaFoldDB" id="A0A914GZL3"/>
<dbReference type="PROSITE" id="PS50013">
    <property type="entry name" value="CHROMO_2"/>
    <property type="match status" value="1"/>
</dbReference>
<feature type="domain" description="Chromo" evidence="3">
    <location>
        <begin position="311"/>
        <end position="372"/>
    </location>
</feature>
<dbReference type="InterPro" id="IPR016197">
    <property type="entry name" value="Chromo-like_dom_sf"/>
</dbReference>
<dbReference type="SUPFAM" id="SSF54160">
    <property type="entry name" value="Chromo domain-like"/>
    <property type="match status" value="2"/>
</dbReference>
<reference evidence="5" key="1">
    <citation type="submission" date="2022-11" db="UniProtKB">
        <authorList>
            <consortium name="WormBaseParasite"/>
        </authorList>
    </citation>
    <scope>IDENTIFICATION</scope>
</reference>
<dbReference type="Proteomes" id="UP000887572">
    <property type="component" value="Unplaced"/>
</dbReference>
<dbReference type="InterPro" id="IPR023780">
    <property type="entry name" value="Chromo_domain"/>
</dbReference>
<feature type="coiled-coil region" evidence="1">
    <location>
        <begin position="86"/>
        <end position="121"/>
    </location>
</feature>
<organism evidence="4 5">
    <name type="scientific">Globodera rostochiensis</name>
    <name type="common">Golden nematode worm</name>
    <name type="synonym">Heterodera rostochiensis</name>
    <dbReference type="NCBI Taxonomy" id="31243"/>
    <lineage>
        <taxon>Eukaryota</taxon>
        <taxon>Metazoa</taxon>
        <taxon>Ecdysozoa</taxon>
        <taxon>Nematoda</taxon>
        <taxon>Chromadorea</taxon>
        <taxon>Rhabditida</taxon>
        <taxon>Tylenchina</taxon>
        <taxon>Tylenchomorpha</taxon>
        <taxon>Tylenchoidea</taxon>
        <taxon>Heteroderidae</taxon>
        <taxon>Heteroderinae</taxon>
        <taxon>Globodera</taxon>
    </lineage>
</organism>
<feature type="compositionally biased region" description="Low complexity" evidence="2">
    <location>
        <begin position="206"/>
        <end position="228"/>
    </location>
</feature>
<dbReference type="InterPro" id="IPR000953">
    <property type="entry name" value="Chromo/chromo_shadow_dom"/>
</dbReference>
<feature type="region of interest" description="Disordered" evidence="2">
    <location>
        <begin position="372"/>
        <end position="392"/>
    </location>
</feature>
<evidence type="ECO:0000259" key="3">
    <source>
        <dbReference type="PROSITE" id="PS50013"/>
    </source>
</evidence>
<feature type="region of interest" description="Disordered" evidence="2">
    <location>
        <begin position="191"/>
        <end position="231"/>
    </location>
</feature>
<name>A0A914GZL3_GLORO</name>
<keyword evidence="4" id="KW-1185">Reference proteome</keyword>
<proteinExistence type="predicted"/>
<dbReference type="Gene3D" id="2.30.30.140">
    <property type="match status" value="1"/>
</dbReference>
<dbReference type="CDD" id="cd00024">
    <property type="entry name" value="CD_CSD"/>
    <property type="match status" value="1"/>
</dbReference>
<evidence type="ECO:0000256" key="1">
    <source>
        <dbReference type="SAM" id="Coils"/>
    </source>
</evidence>
<protein>
    <submittedName>
        <fullName evidence="5">Chromo domain-containing protein</fullName>
    </submittedName>
</protein>